<reference evidence="2 3" key="1">
    <citation type="submission" date="2018-04" db="EMBL/GenBank/DDBJ databases">
        <title>Draft genome sequence of Pseudomonas syringae pv. actinidiae biovar 1 strains isolated from kiwifruit in Kagawa prefecture.</title>
        <authorList>
            <person name="Tabuchi M."/>
            <person name="Saito M."/>
            <person name="Fujiwara S."/>
            <person name="Sasa N."/>
            <person name="Akimitsu K."/>
            <person name="Gomi K."/>
            <person name="Konishi-Sugita S."/>
            <person name="Hamano K."/>
            <person name="Kataoka I."/>
        </authorList>
    </citation>
    <scope>NUCLEOTIDE SEQUENCE [LARGE SCALE GENOMIC DNA]</scope>
    <source>
        <strain evidence="2 3">MAFF212206</strain>
    </source>
</reference>
<comment type="caution">
    <text evidence="2">The sequence shown here is derived from an EMBL/GenBank/DDBJ whole genome shotgun (WGS) entry which is preliminary data.</text>
</comment>
<dbReference type="Proteomes" id="UP000247480">
    <property type="component" value="Unassembled WGS sequence"/>
</dbReference>
<keyword evidence="1" id="KW-0472">Membrane</keyword>
<feature type="transmembrane region" description="Helical" evidence="1">
    <location>
        <begin position="163"/>
        <end position="185"/>
    </location>
</feature>
<sequence>MLDGLRGHDTALVIFQFAIQLVSQLASGSNHHIKSLLRTTRAWQAKEEADCAGAEMVDVVQIEYAGLDRIGHREQHFAVASHAFVTVENVHFAKTQTAFQNILQQRWALEAAFVARDNADDQYFFYRWQVLVFGDALGRLVIRKIVVTRREQARAVQIKIQIALLRLILALLVTPFFAAGTALVVTRVGAHRRQIMLVKLRLLVRVQHTRRAEHFGRRGFFFIRKVGEAPIQPEFQFALAAAHTAPAIKENTGNDYYADDDQPLAQTDFHVIQCL</sequence>
<evidence type="ECO:0000313" key="3">
    <source>
        <dbReference type="Proteomes" id="UP000247480"/>
    </source>
</evidence>
<protein>
    <submittedName>
        <fullName evidence="2">Uncharacterized protein</fullName>
    </submittedName>
</protein>
<evidence type="ECO:0000256" key="1">
    <source>
        <dbReference type="SAM" id="Phobius"/>
    </source>
</evidence>
<gene>
    <name evidence="2" type="ORF">KPSA1_05114</name>
</gene>
<keyword evidence="1" id="KW-0812">Transmembrane</keyword>
<evidence type="ECO:0000313" key="2">
    <source>
        <dbReference type="EMBL" id="GBH11671.1"/>
    </source>
</evidence>
<proteinExistence type="predicted"/>
<accession>A0A2V0QFE0</accession>
<keyword evidence="1" id="KW-1133">Transmembrane helix</keyword>
<name>A0A2V0QFE0_PSESF</name>
<organism evidence="2 3">
    <name type="scientific">Pseudomonas syringae pv. actinidiae</name>
    <dbReference type="NCBI Taxonomy" id="103796"/>
    <lineage>
        <taxon>Bacteria</taxon>
        <taxon>Pseudomonadati</taxon>
        <taxon>Pseudomonadota</taxon>
        <taxon>Gammaproteobacteria</taxon>
        <taxon>Pseudomonadales</taxon>
        <taxon>Pseudomonadaceae</taxon>
        <taxon>Pseudomonas</taxon>
        <taxon>Pseudomonas syringae</taxon>
    </lineage>
</organism>
<dbReference type="AlphaFoldDB" id="A0A2V0QFE0"/>
<dbReference type="EMBL" id="BGJZ01000252">
    <property type="protein sequence ID" value="GBH11671.1"/>
    <property type="molecule type" value="Genomic_DNA"/>
</dbReference>